<name>A0AAN9MMK3_PHACN</name>
<evidence type="ECO:0000313" key="2">
    <source>
        <dbReference type="EMBL" id="KAK7357271.1"/>
    </source>
</evidence>
<dbReference type="Proteomes" id="UP001374584">
    <property type="component" value="Unassembled WGS sequence"/>
</dbReference>
<dbReference type="EMBL" id="JAYMYR010000006">
    <property type="protein sequence ID" value="KAK7357271.1"/>
    <property type="molecule type" value="Genomic_DNA"/>
</dbReference>
<dbReference type="GO" id="GO:0003779">
    <property type="term" value="F:actin binding"/>
    <property type="evidence" value="ECO:0007669"/>
    <property type="project" value="InterPro"/>
</dbReference>
<protein>
    <recommendedName>
        <fullName evidence="1">CAP N-terminal domain-containing protein</fullName>
    </recommendedName>
</protein>
<dbReference type="PANTHER" id="PTHR10652">
    <property type="entry name" value="ADENYLYL CYCLASE-ASSOCIATED PROTEIN"/>
    <property type="match status" value="1"/>
</dbReference>
<dbReference type="SUPFAM" id="SSF101278">
    <property type="entry name" value="N-terminal domain of adenylylcyclase associated protein, CAP"/>
    <property type="match status" value="1"/>
</dbReference>
<proteinExistence type="predicted"/>
<dbReference type="GO" id="GO:0007015">
    <property type="term" value="P:actin filament organization"/>
    <property type="evidence" value="ECO:0007669"/>
    <property type="project" value="TreeGrafter"/>
</dbReference>
<evidence type="ECO:0000313" key="3">
    <source>
        <dbReference type="Proteomes" id="UP001374584"/>
    </source>
</evidence>
<sequence>MNCIILVSRLESLSAGFHPSASSASVVNASDATLDPSIVAFTDLIDTSLGFPALRRLLVDRKGGGFVFPGKPDLAGFGDFLKPLNEVITKATNLTKGRRSYFFNHLKVAANSLSALAWIA</sequence>
<reference evidence="2 3" key="1">
    <citation type="submission" date="2024-01" db="EMBL/GenBank/DDBJ databases">
        <title>The genomes of 5 underutilized Papilionoideae crops provide insights into root nodulation and disease resistanc.</title>
        <authorList>
            <person name="Jiang F."/>
        </authorList>
    </citation>
    <scope>NUCLEOTIDE SEQUENCE [LARGE SCALE GENOMIC DNA]</scope>
    <source>
        <strain evidence="2">JINMINGXINNONG_FW02</strain>
        <tissue evidence="2">Leaves</tissue>
    </source>
</reference>
<dbReference type="InterPro" id="IPR053950">
    <property type="entry name" value="CAP_N"/>
</dbReference>
<dbReference type="InterPro" id="IPR036222">
    <property type="entry name" value="CAP_N_sf"/>
</dbReference>
<dbReference type="GO" id="GO:0019933">
    <property type="term" value="P:cAMP-mediated signaling"/>
    <property type="evidence" value="ECO:0007669"/>
    <property type="project" value="TreeGrafter"/>
</dbReference>
<dbReference type="Pfam" id="PF21938">
    <property type="entry name" value="CAP_N"/>
    <property type="match status" value="1"/>
</dbReference>
<dbReference type="InterPro" id="IPR001837">
    <property type="entry name" value="Adenylate_cyclase-assoc_CAP"/>
</dbReference>
<dbReference type="GO" id="GO:0008179">
    <property type="term" value="F:adenylate cyclase binding"/>
    <property type="evidence" value="ECO:0007669"/>
    <property type="project" value="TreeGrafter"/>
</dbReference>
<gene>
    <name evidence="2" type="ORF">VNO80_16555</name>
</gene>
<evidence type="ECO:0000259" key="1">
    <source>
        <dbReference type="Pfam" id="PF21938"/>
    </source>
</evidence>
<keyword evidence="3" id="KW-1185">Reference proteome</keyword>
<organism evidence="2 3">
    <name type="scientific">Phaseolus coccineus</name>
    <name type="common">Scarlet runner bean</name>
    <name type="synonym">Phaseolus multiflorus</name>
    <dbReference type="NCBI Taxonomy" id="3886"/>
    <lineage>
        <taxon>Eukaryota</taxon>
        <taxon>Viridiplantae</taxon>
        <taxon>Streptophyta</taxon>
        <taxon>Embryophyta</taxon>
        <taxon>Tracheophyta</taxon>
        <taxon>Spermatophyta</taxon>
        <taxon>Magnoliopsida</taxon>
        <taxon>eudicotyledons</taxon>
        <taxon>Gunneridae</taxon>
        <taxon>Pentapetalae</taxon>
        <taxon>rosids</taxon>
        <taxon>fabids</taxon>
        <taxon>Fabales</taxon>
        <taxon>Fabaceae</taxon>
        <taxon>Papilionoideae</taxon>
        <taxon>50 kb inversion clade</taxon>
        <taxon>NPAAA clade</taxon>
        <taxon>indigoferoid/millettioid clade</taxon>
        <taxon>Phaseoleae</taxon>
        <taxon>Phaseolus</taxon>
    </lineage>
</organism>
<dbReference type="Gene3D" id="1.25.40.330">
    <property type="entry name" value="Adenylate cyclase-associated CAP, N-terminal domain"/>
    <property type="match status" value="1"/>
</dbReference>
<feature type="domain" description="CAP N-terminal" evidence="1">
    <location>
        <begin position="71"/>
        <end position="120"/>
    </location>
</feature>
<accession>A0AAN9MMK3</accession>
<dbReference type="AlphaFoldDB" id="A0AAN9MMK3"/>
<dbReference type="GO" id="GO:0005737">
    <property type="term" value="C:cytoplasm"/>
    <property type="evidence" value="ECO:0007669"/>
    <property type="project" value="TreeGrafter"/>
</dbReference>
<comment type="caution">
    <text evidence="2">The sequence shown here is derived from an EMBL/GenBank/DDBJ whole genome shotgun (WGS) entry which is preliminary data.</text>
</comment>
<dbReference type="PANTHER" id="PTHR10652:SF0">
    <property type="entry name" value="ADENYLYL CYCLASE-ASSOCIATED PROTEIN"/>
    <property type="match status" value="1"/>
</dbReference>